<evidence type="ECO:0000313" key="12">
    <source>
        <dbReference type="Proteomes" id="UP001201812"/>
    </source>
</evidence>
<name>A0AAD4N2V0_9BILA</name>
<dbReference type="PANTHER" id="PTHR20852">
    <property type="entry name" value="GLUTAMINE SYNTHETASE"/>
    <property type="match status" value="1"/>
</dbReference>
<evidence type="ECO:0000256" key="1">
    <source>
        <dbReference type="ARBA" id="ARBA00004496"/>
    </source>
</evidence>
<dbReference type="InterPro" id="IPR014746">
    <property type="entry name" value="Gln_synth/guanido_kin_cat_dom"/>
</dbReference>
<dbReference type="EC" id="6.3.1.2" evidence="3"/>
<accession>A0AAD4N2V0</accession>
<protein>
    <recommendedName>
        <fullName evidence="3">glutamine synthetase</fullName>
        <ecNumber evidence="3">6.3.1.2</ecNumber>
    </recommendedName>
</protein>
<evidence type="ECO:0000259" key="10">
    <source>
        <dbReference type="PROSITE" id="PS51987"/>
    </source>
</evidence>
<proteinExistence type="inferred from homology"/>
<dbReference type="PANTHER" id="PTHR20852:SF96">
    <property type="entry name" value="GLUTAMINE SYNTHETASE-RELATED"/>
    <property type="match status" value="1"/>
</dbReference>
<comment type="subcellular location">
    <subcellularLocation>
        <location evidence="1">Cytoplasm</location>
    </subcellularLocation>
</comment>
<sequence>MFNGNAKMPLATAAFDPFLGMQPHPTKCQATYVWIDVTGETLRSKTRTLPEAPKTIQEYPIWNHGWGSADPEGKTKFFEFYLHPVADFPDPFLGGQNRLVLCEIYDENKKPGPTNYRAECARVMKECAAEKPWFGMEQEYYLLDLDRHPLGWPKNGHPPPGIINFPHAWAVGADKVAGREIVEAHYRACLLAGIEIAGINSEATPSQWEFQIGPCEGISIGDHLWMSRYILHRAAEQFGVIVSLEPRLDVAITGGWFGSGCHTNYSTASMRADGGMKEIEDAISKLEVTHKVHMEVYGRDNGKRTASWASYSAAPSADKFSWGVGDRGASVRVPLQVAQDGKGYLEDRRPASNCDPYRVTAAILNSTLLKK</sequence>
<dbReference type="EMBL" id="JAKKPZ010000016">
    <property type="protein sequence ID" value="KAI1713102.1"/>
    <property type="molecule type" value="Genomic_DNA"/>
</dbReference>
<keyword evidence="6" id="KW-0547">Nucleotide-binding</keyword>
<dbReference type="GO" id="GO:0005737">
    <property type="term" value="C:cytoplasm"/>
    <property type="evidence" value="ECO:0007669"/>
    <property type="project" value="UniProtKB-SubCell"/>
</dbReference>
<dbReference type="InterPro" id="IPR050292">
    <property type="entry name" value="Glutamine_Synthetase"/>
</dbReference>
<dbReference type="Pfam" id="PF00120">
    <property type="entry name" value="Gln-synt_C"/>
    <property type="match status" value="1"/>
</dbReference>
<dbReference type="InterPro" id="IPR036651">
    <property type="entry name" value="Gln_synt_N_sf"/>
</dbReference>
<gene>
    <name evidence="11" type="ORF">DdX_09174</name>
</gene>
<evidence type="ECO:0000256" key="7">
    <source>
        <dbReference type="ARBA" id="ARBA00022840"/>
    </source>
</evidence>
<evidence type="ECO:0000313" key="11">
    <source>
        <dbReference type="EMBL" id="KAI1713102.1"/>
    </source>
</evidence>
<evidence type="ECO:0000256" key="5">
    <source>
        <dbReference type="ARBA" id="ARBA00022598"/>
    </source>
</evidence>
<comment type="caution">
    <text evidence="11">The sequence shown here is derived from an EMBL/GenBank/DDBJ whole genome shotgun (WGS) entry which is preliminary data.</text>
</comment>
<keyword evidence="5" id="KW-0436">Ligase</keyword>
<organism evidence="11 12">
    <name type="scientific">Ditylenchus destructor</name>
    <dbReference type="NCBI Taxonomy" id="166010"/>
    <lineage>
        <taxon>Eukaryota</taxon>
        <taxon>Metazoa</taxon>
        <taxon>Ecdysozoa</taxon>
        <taxon>Nematoda</taxon>
        <taxon>Chromadorea</taxon>
        <taxon>Rhabditida</taxon>
        <taxon>Tylenchina</taxon>
        <taxon>Tylenchomorpha</taxon>
        <taxon>Sphaerularioidea</taxon>
        <taxon>Anguinidae</taxon>
        <taxon>Anguininae</taxon>
        <taxon>Ditylenchus</taxon>
    </lineage>
</organism>
<dbReference type="SUPFAM" id="SSF55931">
    <property type="entry name" value="Glutamine synthetase/guanido kinase"/>
    <property type="match status" value="1"/>
</dbReference>
<evidence type="ECO:0000256" key="8">
    <source>
        <dbReference type="PROSITE-ProRule" id="PRU01331"/>
    </source>
</evidence>
<evidence type="ECO:0000256" key="4">
    <source>
        <dbReference type="ARBA" id="ARBA00022490"/>
    </source>
</evidence>
<dbReference type="Gene3D" id="3.30.590.10">
    <property type="entry name" value="Glutamine synthetase/guanido kinase, catalytic domain"/>
    <property type="match status" value="1"/>
</dbReference>
<keyword evidence="7" id="KW-0067">ATP-binding</keyword>
<dbReference type="FunFam" id="3.30.590.10:FF:000011">
    <property type="entry name" value="Glutamine synthetase"/>
    <property type="match status" value="1"/>
</dbReference>
<dbReference type="Gene3D" id="3.10.20.70">
    <property type="entry name" value="Glutamine synthetase, N-terminal domain"/>
    <property type="match status" value="1"/>
</dbReference>
<reference evidence="11" key="1">
    <citation type="submission" date="2022-01" db="EMBL/GenBank/DDBJ databases">
        <title>Genome Sequence Resource for Two Populations of Ditylenchus destructor, the Migratory Endoparasitic Phytonematode.</title>
        <authorList>
            <person name="Zhang H."/>
            <person name="Lin R."/>
            <person name="Xie B."/>
        </authorList>
    </citation>
    <scope>NUCLEOTIDE SEQUENCE</scope>
    <source>
        <strain evidence="11">BazhouSP</strain>
    </source>
</reference>
<dbReference type="SUPFAM" id="SSF54368">
    <property type="entry name" value="Glutamine synthetase, N-terminal domain"/>
    <property type="match status" value="1"/>
</dbReference>
<evidence type="ECO:0000256" key="6">
    <source>
        <dbReference type="ARBA" id="ARBA00022741"/>
    </source>
</evidence>
<dbReference type="InterPro" id="IPR008146">
    <property type="entry name" value="Gln_synth_cat_dom"/>
</dbReference>
<evidence type="ECO:0000256" key="3">
    <source>
        <dbReference type="ARBA" id="ARBA00012937"/>
    </source>
</evidence>
<comment type="similarity">
    <text evidence="2 8 9">Belongs to the glutamine synthetase family.</text>
</comment>
<keyword evidence="12" id="KW-1185">Reference proteome</keyword>
<dbReference type="PROSITE" id="PS51987">
    <property type="entry name" value="GS_CATALYTIC"/>
    <property type="match status" value="1"/>
</dbReference>
<dbReference type="GO" id="GO:0005524">
    <property type="term" value="F:ATP binding"/>
    <property type="evidence" value="ECO:0007669"/>
    <property type="project" value="UniProtKB-KW"/>
</dbReference>
<evidence type="ECO:0000256" key="9">
    <source>
        <dbReference type="RuleBase" id="RU000384"/>
    </source>
</evidence>
<feature type="domain" description="GS catalytic" evidence="10">
    <location>
        <begin position="116"/>
        <end position="371"/>
    </location>
</feature>
<dbReference type="AlphaFoldDB" id="A0AAD4N2V0"/>
<evidence type="ECO:0000256" key="2">
    <source>
        <dbReference type="ARBA" id="ARBA00009897"/>
    </source>
</evidence>
<dbReference type="SMART" id="SM01230">
    <property type="entry name" value="Gln-synt_C"/>
    <property type="match status" value="1"/>
</dbReference>
<dbReference type="Proteomes" id="UP001201812">
    <property type="component" value="Unassembled WGS sequence"/>
</dbReference>
<dbReference type="GO" id="GO:0004356">
    <property type="term" value="F:glutamine synthetase activity"/>
    <property type="evidence" value="ECO:0007669"/>
    <property type="project" value="UniProtKB-EC"/>
</dbReference>
<keyword evidence="4" id="KW-0963">Cytoplasm</keyword>
<dbReference type="GO" id="GO:0006542">
    <property type="term" value="P:glutamine biosynthetic process"/>
    <property type="evidence" value="ECO:0007669"/>
    <property type="project" value="InterPro"/>
</dbReference>